<dbReference type="CDD" id="cd17535">
    <property type="entry name" value="REC_NarL-like"/>
    <property type="match status" value="1"/>
</dbReference>
<evidence type="ECO:0000256" key="2">
    <source>
        <dbReference type="ARBA" id="ARBA00023125"/>
    </source>
</evidence>
<feature type="domain" description="Response regulatory" evidence="5">
    <location>
        <begin position="14"/>
        <end position="130"/>
    </location>
</feature>
<dbReference type="SUPFAM" id="SSF52172">
    <property type="entry name" value="CheY-like"/>
    <property type="match status" value="1"/>
</dbReference>
<dbReference type="Gene3D" id="3.40.50.2300">
    <property type="match status" value="1"/>
</dbReference>
<proteinExistence type="predicted"/>
<dbReference type="InterPro" id="IPR016032">
    <property type="entry name" value="Sig_transdc_resp-reg_C-effctor"/>
</dbReference>
<dbReference type="GO" id="GO:0003677">
    <property type="term" value="F:DNA binding"/>
    <property type="evidence" value="ECO:0007669"/>
    <property type="project" value="UniProtKB-KW"/>
</dbReference>
<dbReference type="CDD" id="cd06170">
    <property type="entry name" value="LuxR_C_like"/>
    <property type="match status" value="1"/>
</dbReference>
<feature type="modified residue" description="4-aspartylphosphate" evidence="3">
    <location>
        <position position="65"/>
    </location>
</feature>
<dbReference type="InterPro" id="IPR001789">
    <property type="entry name" value="Sig_transdc_resp-reg_receiver"/>
</dbReference>
<name>A0A426V0M8_9ACTN</name>
<dbReference type="SMART" id="SM00421">
    <property type="entry name" value="HTH_LUXR"/>
    <property type="match status" value="1"/>
</dbReference>
<dbReference type="Pfam" id="PF00072">
    <property type="entry name" value="Response_reg"/>
    <property type="match status" value="1"/>
</dbReference>
<keyword evidence="7" id="KW-1185">Reference proteome</keyword>
<reference evidence="6 7" key="1">
    <citation type="submission" date="2018-12" db="EMBL/GenBank/DDBJ databases">
        <title>Glycomyces sp. YIM 121974 draft genome.</title>
        <authorList>
            <person name="Li Q."/>
        </authorList>
    </citation>
    <scope>NUCLEOTIDE SEQUENCE [LARGE SCALE GENOMIC DNA]</scope>
    <source>
        <strain evidence="6 7">YIM 121974</strain>
    </source>
</reference>
<comment type="caution">
    <text evidence="6">The sequence shown here is derived from an EMBL/GenBank/DDBJ whole genome shotgun (WGS) entry which is preliminary data.</text>
</comment>
<dbReference type="PRINTS" id="PR00038">
    <property type="entry name" value="HTHLUXR"/>
</dbReference>
<dbReference type="OrthoDB" id="9808843at2"/>
<protein>
    <submittedName>
        <fullName evidence="6">DNA-binding response regulator</fullName>
    </submittedName>
</protein>
<dbReference type="GO" id="GO:0006355">
    <property type="term" value="P:regulation of DNA-templated transcription"/>
    <property type="evidence" value="ECO:0007669"/>
    <property type="project" value="InterPro"/>
</dbReference>
<dbReference type="InterPro" id="IPR000792">
    <property type="entry name" value="Tscrpt_reg_LuxR_C"/>
</dbReference>
<dbReference type="PANTHER" id="PTHR43214">
    <property type="entry name" value="TWO-COMPONENT RESPONSE REGULATOR"/>
    <property type="match status" value="1"/>
</dbReference>
<evidence type="ECO:0000256" key="3">
    <source>
        <dbReference type="PROSITE-ProRule" id="PRU00169"/>
    </source>
</evidence>
<gene>
    <name evidence="6" type="ORF">EIW28_07500</name>
</gene>
<sequence length="221" mass="23641">MRAAVEDEGAQSIRVVVADDQRLVRESIAALLDLQEGIAVVGTAADGREAVEAAVETGADLVLMDVRMPGGDGIAATRALRERRPECLVVMLTTFDDQDSIVEAMRAGARGYLLKDRPSQDLADAIRTACTGVVQFDPAAAASLTAALAPARAEPQLPDRLSDREVDVLRLLGAGATNREIAARLYLSEGTVKNHVSRILARLGLRDRTQAAIYARDRGLR</sequence>
<dbReference type="Proteomes" id="UP000277256">
    <property type="component" value="Unassembled WGS sequence"/>
</dbReference>
<evidence type="ECO:0000259" key="5">
    <source>
        <dbReference type="PROSITE" id="PS50110"/>
    </source>
</evidence>
<evidence type="ECO:0000313" key="7">
    <source>
        <dbReference type="Proteomes" id="UP000277256"/>
    </source>
</evidence>
<dbReference type="PROSITE" id="PS00622">
    <property type="entry name" value="HTH_LUXR_1"/>
    <property type="match status" value="1"/>
</dbReference>
<dbReference type="AlphaFoldDB" id="A0A426V0M8"/>
<dbReference type="EMBL" id="RSEB01000002">
    <property type="protein sequence ID" value="RRS00406.1"/>
    <property type="molecule type" value="Genomic_DNA"/>
</dbReference>
<dbReference type="InterPro" id="IPR058245">
    <property type="entry name" value="NreC/VraR/RcsB-like_REC"/>
</dbReference>
<dbReference type="SMART" id="SM00448">
    <property type="entry name" value="REC"/>
    <property type="match status" value="1"/>
</dbReference>
<keyword evidence="1 3" id="KW-0597">Phosphoprotein</keyword>
<dbReference type="PANTHER" id="PTHR43214:SF43">
    <property type="entry name" value="TWO-COMPONENT RESPONSE REGULATOR"/>
    <property type="match status" value="1"/>
</dbReference>
<dbReference type="PROSITE" id="PS50043">
    <property type="entry name" value="HTH_LUXR_2"/>
    <property type="match status" value="1"/>
</dbReference>
<accession>A0A426V0M8</accession>
<evidence type="ECO:0000313" key="6">
    <source>
        <dbReference type="EMBL" id="RRS00406.1"/>
    </source>
</evidence>
<dbReference type="Pfam" id="PF00196">
    <property type="entry name" value="GerE"/>
    <property type="match status" value="1"/>
</dbReference>
<feature type="domain" description="HTH luxR-type" evidence="4">
    <location>
        <begin position="154"/>
        <end position="219"/>
    </location>
</feature>
<evidence type="ECO:0000259" key="4">
    <source>
        <dbReference type="PROSITE" id="PS50043"/>
    </source>
</evidence>
<keyword evidence="2 6" id="KW-0238">DNA-binding</keyword>
<dbReference type="InterPro" id="IPR011006">
    <property type="entry name" value="CheY-like_superfamily"/>
</dbReference>
<dbReference type="GO" id="GO:0000160">
    <property type="term" value="P:phosphorelay signal transduction system"/>
    <property type="evidence" value="ECO:0007669"/>
    <property type="project" value="InterPro"/>
</dbReference>
<organism evidence="6 7">
    <name type="scientific">Glycomyces terrestris</name>
    <dbReference type="NCBI Taxonomy" id="2493553"/>
    <lineage>
        <taxon>Bacteria</taxon>
        <taxon>Bacillati</taxon>
        <taxon>Actinomycetota</taxon>
        <taxon>Actinomycetes</taxon>
        <taxon>Glycomycetales</taxon>
        <taxon>Glycomycetaceae</taxon>
        <taxon>Glycomyces</taxon>
    </lineage>
</organism>
<dbReference type="SUPFAM" id="SSF46894">
    <property type="entry name" value="C-terminal effector domain of the bipartite response regulators"/>
    <property type="match status" value="1"/>
</dbReference>
<dbReference type="PROSITE" id="PS50110">
    <property type="entry name" value="RESPONSE_REGULATORY"/>
    <property type="match status" value="1"/>
</dbReference>
<evidence type="ECO:0000256" key="1">
    <source>
        <dbReference type="ARBA" id="ARBA00022553"/>
    </source>
</evidence>
<dbReference type="InterPro" id="IPR039420">
    <property type="entry name" value="WalR-like"/>
</dbReference>